<dbReference type="EC" id="1.1.1.44" evidence="5 12"/>
<dbReference type="FunFam" id="1.10.1040.10:FF:000032">
    <property type="entry name" value="6-phosphogluconate dehydrogenase, decarboxylating"/>
    <property type="match status" value="1"/>
</dbReference>
<dbReference type="InterPro" id="IPR036291">
    <property type="entry name" value="NAD(P)-bd_dom_sf"/>
</dbReference>
<evidence type="ECO:0000256" key="5">
    <source>
        <dbReference type="ARBA" id="ARBA00013011"/>
    </source>
</evidence>
<dbReference type="GO" id="GO:0006098">
    <property type="term" value="P:pentose-phosphate shunt"/>
    <property type="evidence" value="ECO:0007669"/>
    <property type="project" value="UniProtKB-UniPathway"/>
</dbReference>
<dbReference type="Gene3D" id="1.20.5.320">
    <property type="entry name" value="6-Phosphogluconate Dehydrogenase, domain 3"/>
    <property type="match status" value="1"/>
</dbReference>
<feature type="binding site" description="in other chain" evidence="14">
    <location>
        <position position="289"/>
    </location>
    <ligand>
        <name>substrate</name>
        <note>ligand shared between dimeric partners</note>
    </ligand>
</feature>
<dbReference type="PROSITE" id="PS00461">
    <property type="entry name" value="6PGD"/>
    <property type="match status" value="1"/>
</dbReference>
<comment type="subunit">
    <text evidence="4 12">Homodimer.</text>
</comment>
<evidence type="ECO:0000256" key="9">
    <source>
        <dbReference type="ARBA" id="ARBA00023064"/>
    </source>
</evidence>
<evidence type="ECO:0000256" key="11">
    <source>
        <dbReference type="ARBA" id="ARBA00048640"/>
    </source>
</evidence>
<comment type="caution">
    <text evidence="17">The sequence shown here is derived from an EMBL/GenBank/DDBJ whole genome shotgun (WGS) entry which is preliminary data.</text>
</comment>
<dbReference type="EMBL" id="SULI01000003">
    <property type="protein sequence ID" value="TKZ21915.1"/>
    <property type="molecule type" value="Genomic_DNA"/>
</dbReference>
<dbReference type="PRINTS" id="PR00076">
    <property type="entry name" value="6PGDHDRGNASE"/>
</dbReference>
<dbReference type="InterPro" id="IPR006184">
    <property type="entry name" value="6PGdom_BS"/>
</dbReference>
<evidence type="ECO:0000256" key="12">
    <source>
        <dbReference type="PIRNR" id="PIRNR000109"/>
    </source>
</evidence>
<comment type="function">
    <text evidence="1 12">Catalyzes the oxidative decarboxylation of 6-phosphogluconate to ribulose 5-phosphate and CO(2), with concomitant reduction of NADP to NADPH.</text>
</comment>
<dbReference type="Pfam" id="PF00393">
    <property type="entry name" value="6PGD"/>
    <property type="match status" value="1"/>
</dbReference>
<evidence type="ECO:0000256" key="1">
    <source>
        <dbReference type="ARBA" id="ARBA00002526"/>
    </source>
</evidence>
<dbReference type="Proteomes" id="UP000306575">
    <property type="component" value="Unassembled WGS sequence"/>
</dbReference>
<evidence type="ECO:0000313" key="18">
    <source>
        <dbReference type="Proteomes" id="UP000306575"/>
    </source>
</evidence>
<dbReference type="RefSeq" id="WP_138015239.1">
    <property type="nucleotide sequence ID" value="NZ_SULI01000003.1"/>
</dbReference>
<feature type="binding site" description="in other chain" evidence="14">
    <location>
        <begin position="130"/>
        <end position="132"/>
    </location>
    <ligand>
        <name>substrate</name>
        <note>ligand shared between dimeric partners</note>
    </ligand>
</feature>
<comment type="pathway">
    <text evidence="2 12 15">Carbohydrate degradation; pentose phosphate pathway; D-ribulose 5-phosphate from D-glucose 6-phosphate (oxidative stage): step 3/3.</text>
</comment>
<dbReference type="SUPFAM" id="SSF48179">
    <property type="entry name" value="6-phosphogluconate dehydrogenase C-terminal domain-like"/>
    <property type="match status" value="1"/>
</dbReference>
<protein>
    <recommendedName>
        <fullName evidence="6 12">6-phosphogluconate dehydrogenase, decarboxylating</fullName>
        <ecNumber evidence="5 12">1.1.1.44</ecNumber>
    </recommendedName>
</protein>
<dbReference type="GO" id="GO:0019521">
    <property type="term" value="P:D-gluconate metabolic process"/>
    <property type="evidence" value="ECO:0007669"/>
    <property type="project" value="UniProtKB-KW"/>
</dbReference>
<feature type="binding site" description="in other chain" evidence="14">
    <location>
        <position position="192"/>
    </location>
    <ligand>
        <name>substrate</name>
        <note>ligand shared between dimeric partners</note>
    </ligand>
</feature>
<feature type="binding site" description="in other chain" evidence="14">
    <location>
        <begin position="187"/>
        <end position="188"/>
    </location>
    <ligand>
        <name>substrate</name>
        <note>ligand shared between dimeric partners</note>
    </ligand>
</feature>
<feature type="active site" description="Proton acceptor" evidence="13">
    <location>
        <position position="184"/>
    </location>
</feature>
<dbReference type="InterPro" id="IPR006113">
    <property type="entry name" value="6PGDH_Gnd/GntZ"/>
</dbReference>
<keyword evidence="9 15" id="KW-0311">Gluconate utilization</keyword>
<dbReference type="Gene3D" id="1.10.1040.10">
    <property type="entry name" value="N-(1-d-carboxylethyl)-l-norvaline Dehydrogenase, domain 2"/>
    <property type="match status" value="1"/>
</dbReference>
<evidence type="ECO:0000256" key="3">
    <source>
        <dbReference type="ARBA" id="ARBA00008419"/>
    </source>
</evidence>
<evidence type="ECO:0000256" key="6">
    <source>
        <dbReference type="ARBA" id="ARBA00018193"/>
    </source>
</evidence>
<comment type="similarity">
    <text evidence="3 12 15">Belongs to the 6-phosphogluconate dehydrogenase family.</text>
</comment>
<dbReference type="PIRSF" id="PIRSF000109">
    <property type="entry name" value="6PGD"/>
    <property type="match status" value="1"/>
</dbReference>
<proteinExistence type="inferred from homology"/>
<evidence type="ECO:0000256" key="8">
    <source>
        <dbReference type="ARBA" id="ARBA00023002"/>
    </source>
</evidence>
<keyword evidence="7 12" id="KW-0521">NADP</keyword>
<feature type="binding site" description="in other chain" evidence="14">
    <location>
        <position position="262"/>
    </location>
    <ligand>
        <name>substrate</name>
        <note>ligand shared between dimeric partners</note>
    </ligand>
</feature>
<feature type="domain" description="6-phosphogluconate dehydrogenase C-terminal" evidence="16">
    <location>
        <begin position="180"/>
        <end position="466"/>
    </location>
</feature>
<dbReference type="SMART" id="SM01350">
    <property type="entry name" value="6PGD"/>
    <property type="match status" value="1"/>
</dbReference>
<dbReference type="InterPro" id="IPR006115">
    <property type="entry name" value="6PGDH_NADP-bd"/>
</dbReference>
<keyword evidence="18" id="KW-1185">Reference proteome</keyword>
<evidence type="ECO:0000256" key="15">
    <source>
        <dbReference type="RuleBase" id="RU000485"/>
    </source>
</evidence>
<reference evidence="17 18" key="1">
    <citation type="submission" date="2019-04" db="EMBL/GenBank/DDBJ databases">
        <title>Genome sequence of Pelagicola litoralis CL-ES2.</title>
        <authorList>
            <person name="Cao J."/>
        </authorList>
    </citation>
    <scope>NUCLEOTIDE SEQUENCE [LARGE SCALE GENOMIC DNA]</scope>
    <source>
        <strain evidence="17 18">CL-ES2</strain>
    </source>
</reference>
<dbReference type="Pfam" id="PF03446">
    <property type="entry name" value="NAD_binding_2"/>
    <property type="match status" value="1"/>
</dbReference>
<keyword evidence="8 12" id="KW-0560">Oxidoreductase</keyword>
<evidence type="ECO:0000256" key="2">
    <source>
        <dbReference type="ARBA" id="ARBA00004874"/>
    </source>
</evidence>
<dbReference type="InterPro" id="IPR008927">
    <property type="entry name" value="6-PGluconate_DH-like_C_sf"/>
</dbReference>
<dbReference type="InterPro" id="IPR013328">
    <property type="entry name" value="6PGD_dom2"/>
</dbReference>
<name>A0A4U7N7K3_9RHOB</name>
<organism evidence="17 18">
    <name type="scientific">Shimia litoralis</name>
    <dbReference type="NCBI Taxonomy" id="420403"/>
    <lineage>
        <taxon>Bacteria</taxon>
        <taxon>Pseudomonadati</taxon>
        <taxon>Pseudomonadota</taxon>
        <taxon>Alphaproteobacteria</taxon>
        <taxon>Rhodobacterales</taxon>
        <taxon>Roseobacteraceae</taxon>
    </lineage>
</organism>
<evidence type="ECO:0000313" key="17">
    <source>
        <dbReference type="EMBL" id="TKZ21915.1"/>
    </source>
</evidence>
<keyword evidence="10 12" id="KW-0570">Pentose shunt</keyword>
<dbReference type="Gene3D" id="3.40.50.720">
    <property type="entry name" value="NAD(P)-binding Rossmann-like Domain"/>
    <property type="match status" value="1"/>
</dbReference>
<dbReference type="PANTHER" id="PTHR11811">
    <property type="entry name" value="6-PHOSPHOGLUCONATE DEHYDROGENASE"/>
    <property type="match status" value="1"/>
</dbReference>
<feature type="binding site" description="in other chain" evidence="14">
    <location>
        <position position="104"/>
    </location>
    <ligand>
        <name>substrate</name>
        <note>ligand shared between dimeric partners</note>
    </ligand>
</feature>
<dbReference type="NCBIfam" id="TIGR00873">
    <property type="entry name" value="gnd"/>
    <property type="match status" value="1"/>
</dbReference>
<dbReference type="SUPFAM" id="SSF51735">
    <property type="entry name" value="NAD(P)-binding Rossmann-fold domains"/>
    <property type="match status" value="1"/>
</dbReference>
<dbReference type="InterPro" id="IPR006183">
    <property type="entry name" value="Pgluconate_DH"/>
</dbReference>
<dbReference type="InterPro" id="IPR006114">
    <property type="entry name" value="6PGDH_C"/>
</dbReference>
<dbReference type="GO" id="GO:0050661">
    <property type="term" value="F:NADP binding"/>
    <property type="evidence" value="ECO:0007669"/>
    <property type="project" value="InterPro"/>
</dbReference>
<feature type="binding site" evidence="14">
    <location>
        <position position="444"/>
    </location>
    <ligand>
        <name>substrate</name>
        <note>ligand shared between dimeric partners</note>
    </ligand>
</feature>
<dbReference type="UniPathway" id="UPA00115">
    <property type="reaction ID" value="UER00410"/>
</dbReference>
<dbReference type="OrthoDB" id="9804542at2"/>
<dbReference type="NCBIfam" id="NF006765">
    <property type="entry name" value="PRK09287.1"/>
    <property type="match status" value="1"/>
</dbReference>
<accession>A0A4U7N7K3</accession>
<evidence type="ECO:0000256" key="13">
    <source>
        <dbReference type="PIRSR" id="PIRSR000109-1"/>
    </source>
</evidence>
<comment type="catalytic activity">
    <reaction evidence="11 12 15">
        <text>6-phospho-D-gluconate + NADP(+) = D-ribulose 5-phosphate + CO2 + NADPH</text>
        <dbReference type="Rhea" id="RHEA:10116"/>
        <dbReference type="ChEBI" id="CHEBI:16526"/>
        <dbReference type="ChEBI" id="CHEBI:57783"/>
        <dbReference type="ChEBI" id="CHEBI:58121"/>
        <dbReference type="ChEBI" id="CHEBI:58349"/>
        <dbReference type="ChEBI" id="CHEBI:58759"/>
        <dbReference type="EC" id="1.1.1.44"/>
    </reaction>
</comment>
<evidence type="ECO:0000256" key="7">
    <source>
        <dbReference type="ARBA" id="ARBA00022857"/>
    </source>
</evidence>
<evidence type="ECO:0000256" key="4">
    <source>
        <dbReference type="ARBA" id="ARBA00011738"/>
    </source>
</evidence>
<feature type="active site" description="Proton donor" evidence="13">
    <location>
        <position position="191"/>
    </location>
</feature>
<evidence type="ECO:0000256" key="14">
    <source>
        <dbReference type="PIRSR" id="PIRSR000109-2"/>
    </source>
</evidence>
<evidence type="ECO:0000259" key="16">
    <source>
        <dbReference type="SMART" id="SM01350"/>
    </source>
</evidence>
<sequence length="470" mass="50126">MKQAKIGVYGLGTMGSALALNFAEHGFDVAVSNREVDWIPDFVREAGSLGSHIVPCETLESLVGSLAIPRVILFMIPSGKPMDQMIEKVLPLLDQGDTIIDAGNADFNATRRRFADLQVKDIHYVGMGVSGGEKGARHGPSMMVGGTTHSWQQLKPMAQAIAAKFEGTPCVAHLGPDGAGHFVKTVHNGIEYADMQMIAEIYGVLRDGAGWSAHDIGTMFAEWNKGPLQSYLIEASAEVLHAVDPETGQAMVDVIQDQAGQKGTGRWTVIEALKLGQSASGIEAAVGARSWSADKGARELAQSILSGGTLAQDVPDQRTLAAAFEAARILAHAQGFAVMQAASEEYDWALDLAEIAKIWRAGCIIRSELLDDLAEVLGQKMPAGSLVLSDKLQPRLDTGIPALRKVVGAAVMAGWPVPALSAVLGWYDSLRCGRGTTNLIQAQRDFFGAHGFERVDAQGRHHGPWGTSET</sequence>
<dbReference type="AlphaFoldDB" id="A0A4U7N7K3"/>
<feature type="binding site" evidence="14">
    <location>
        <position position="450"/>
    </location>
    <ligand>
        <name>substrate</name>
        <note>ligand shared between dimeric partners</note>
    </ligand>
</feature>
<gene>
    <name evidence="17" type="primary">gndA</name>
    <name evidence="17" type="ORF">FAP39_04765</name>
</gene>
<evidence type="ECO:0000256" key="10">
    <source>
        <dbReference type="ARBA" id="ARBA00023126"/>
    </source>
</evidence>
<dbReference type="GO" id="GO:0004616">
    <property type="term" value="F:phosphogluconate dehydrogenase (decarboxylating) activity"/>
    <property type="evidence" value="ECO:0007669"/>
    <property type="project" value="UniProtKB-EC"/>
</dbReference>